<feature type="chain" id="PRO_5021980926" evidence="1">
    <location>
        <begin position="24"/>
        <end position="376"/>
    </location>
</feature>
<dbReference type="EMBL" id="CP036298">
    <property type="protein sequence ID" value="QDV26269.1"/>
    <property type="molecule type" value="Genomic_DNA"/>
</dbReference>
<dbReference type="Gene3D" id="1.50.10.20">
    <property type="match status" value="2"/>
</dbReference>
<gene>
    <name evidence="2" type="primary">shc_2</name>
    <name evidence="2" type="ORF">Q31a_46410</name>
</gene>
<feature type="signal peptide" evidence="1">
    <location>
        <begin position="1"/>
        <end position="23"/>
    </location>
</feature>
<dbReference type="GO" id="GO:0016829">
    <property type="term" value="F:lyase activity"/>
    <property type="evidence" value="ECO:0007669"/>
    <property type="project" value="UniProtKB-KW"/>
</dbReference>
<evidence type="ECO:0000313" key="3">
    <source>
        <dbReference type="Proteomes" id="UP000318017"/>
    </source>
</evidence>
<dbReference type="OrthoDB" id="179940at2"/>
<keyword evidence="2" id="KW-0456">Lyase</keyword>
<dbReference type="Proteomes" id="UP000318017">
    <property type="component" value="Chromosome"/>
</dbReference>
<protein>
    <submittedName>
        <fullName evidence="2">Squalene--hopene cyclase</fullName>
        <ecNumber evidence="2">4.2.1.129</ecNumber>
    </submittedName>
</protein>
<reference evidence="2 3" key="1">
    <citation type="submission" date="2019-02" db="EMBL/GenBank/DDBJ databases">
        <title>Deep-cultivation of Planctomycetes and their phenomic and genomic characterization uncovers novel biology.</title>
        <authorList>
            <person name="Wiegand S."/>
            <person name="Jogler M."/>
            <person name="Boedeker C."/>
            <person name="Pinto D."/>
            <person name="Vollmers J."/>
            <person name="Rivas-Marin E."/>
            <person name="Kohn T."/>
            <person name="Peeters S.H."/>
            <person name="Heuer A."/>
            <person name="Rast P."/>
            <person name="Oberbeckmann S."/>
            <person name="Bunk B."/>
            <person name="Jeske O."/>
            <person name="Meyerdierks A."/>
            <person name="Storesund J.E."/>
            <person name="Kallscheuer N."/>
            <person name="Luecker S."/>
            <person name="Lage O.M."/>
            <person name="Pohl T."/>
            <person name="Merkel B.J."/>
            <person name="Hornburger P."/>
            <person name="Mueller R.-W."/>
            <person name="Bruemmer F."/>
            <person name="Labrenz M."/>
            <person name="Spormann A.M."/>
            <person name="Op den Camp H."/>
            <person name="Overmann J."/>
            <person name="Amann R."/>
            <person name="Jetten M.S.M."/>
            <person name="Mascher T."/>
            <person name="Medema M.H."/>
            <person name="Devos D.P."/>
            <person name="Kaster A.-K."/>
            <person name="Ovreas L."/>
            <person name="Rohde M."/>
            <person name="Galperin M.Y."/>
            <person name="Jogler C."/>
        </authorList>
    </citation>
    <scope>NUCLEOTIDE SEQUENCE [LARGE SCALE GENOMIC DNA]</scope>
    <source>
        <strain evidence="2 3">Q31a</strain>
    </source>
</reference>
<accession>A0A518GCE8</accession>
<organism evidence="2 3">
    <name type="scientific">Aureliella helgolandensis</name>
    <dbReference type="NCBI Taxonomy" id="2527968"/>
    <lineage>
        <taxon>Bacteria</taxon>
        <taxon>Pseudomonadati</taxon>
        <taxon>Planctomycetota</taxon>
        <taxon>Planctomycetia</taxon>
        <taxon>Pirellulales</taxon>
        <taxon>Pirellulaceae</taxon>
        <taxon>Aureliella</taxon>
    </lineage>
</organism>
<keyword evidence="3" id="KW-1185">Reference proteome</keyword>
<dbReference type="RefSeq" id="WP_145082291.1">
    <property type="nucleotide sequence ID" value="NZ_CP036298.1"/>
</dbReference>
<name>A0A518GCE8_9BACT</name>
<dbReference type="KEGG" id="ahel:Q31a_46410"/>
<evidence type="ECO:0000256" key="1">
    <source>
        <dbReference type="SAM" id="SignalP"/>
    </source>
</evidence>
<proteinExistence type="predicted"/>
<evidence type="ECO:0000313" key="2">
    <source>
        <dbReference type="EMBL" id="QDV26269.1"/>
    </source>
</evidence>
<dbReference type="SUPFAM" id="SSF48239">
    <property type="entry name" value="Terpenoid cyclases/Protein prenyltransferases"/>
    <property type="match status" value="1"/>
</dbReference>
<sequence length="376" mass="40409" precursor="true">MKSLATLALLASAFLGYSLGVCPQTALGQSAAAENDAKQYAAMVQRSVDYLRQHGQADDGSFSGTTGIGPTGLVISGLLSVGIMPQDPMVAKGLKYLEEHAQTDGGIYTLDSKHRNYDTCIAILALSKANQNQRYEALLDKAEAFVKGIQWDEGEGKQPSDPFYGGAGYGSHSRPDLSNTTFLVDALQSLGNGPEDEAIQKALEFVSRCQNLESPANNTEFAAKVNDGGFYYTVAAGGESKAGEEPNGGLRSYGSMTYAGLKSMIYAGVGKEDKRVQAATDFLRKHYDLESNPGVGQQGLFYYYHTMAKALDALDEPQFVDASGASHQWKSEMRAKLAEIQRPDGSWVNDTARWMEGDPNLVTGYALLALAFCAPE</sequence>
<dbReference type="AlphaFoldDB" id="A0A518GCE8"/>
<dbReference type="InterPro" id="IPR008930">
    <property type="entry name" value="Terpenoid_cyclase/PrenylTrfase"/>
</dbReference>
<keyword evidence="1" id="KW-0732">Signal</keyword>
<dbReference type="EC" id="4.2.1.129" evidence="2"/>
<dbReference type="CDD" id="cd00688">
    <property type="entry name" value="ISOPREN_C2_like"/>
    <property type="match status" value="1"/>
</dbReference>